<dbReference type="Proteomes" id="UP000464378">
    <property type="component" value="Chromosome"/>
</dbReference>
<dbReference type="AlphaFoldDB" id="A0A6C2YU13"/>
<keyword evidence="2" id="KW-1185">Reference proteome</keyword>
<dbReference type="InParanoid" id="A0A6C2YU13"/>
<protein>
    <recommendedName>
        <fullName evidence="3">BON domain-containing protein</fullName>
    </recommendedName>
</protein>
<proteinExistence type="predicted"/>
<sequence>MSRMSVLTQPASDLLQQSPLPALRRLMVTETECEVILTGCVYSYYHKQMAQETIRPGLGDRRLSNQIVVRRETITTATF</sequence>
<accession>A0A6C2YU13</accession>
<dbReference type="RefSeq" id="WP_162659904.1">
    <property type="nucleotide sequence ID" value="NZ_LR593887.1"/>
</dbReference>
<evidence type="ECO:0000313" key="2">
    <source>
        <dbReference type="Proteomes" id="UP000464378"/>
    </source>
</evidence>
<gene>
    <name evidence="1" type="ORF">GMBLW1_43120</name>
</gene>
<reference evidence="1" key="1">
    <citation type="submission" date="2019-04" db="EMBL/GenBank/DDBJ databases">
        <authorList>
            <consortium name="Science for Life Laboratories"/>
        </authorList>
    </citation>
    <scope>NUCLEOTIDE SEQUENCE</scope>
    <source>
        <strain evidence="1">MBLW1</strain>
    </source>
</reference>
<evidence type="ECO:0000313" key="1">
    <source>
        <dbReference type="EMBL" id="VIP04881.1"/>
    </source>
</evidence>
<organism evidence="1">
    <name type="scientific">Tuwongella immobilis</name>
    <dbReference type="NCBI Taxonomy" id="692036"/>
    <lineage>
        <taxon>Bacteria</taxon>
        <taxon>Pseudomonadati</taxon>
        <taxon>Planctomycetota</taxon>
        <taxon>Planctomycetia</taxon>
        <taxon>Gemmatales</taxon>
        <taxon>Gemmataceae</taxon>
        <taxon>Tuwongella</taxon>
    </lineage>
</organism>
<dbReference type="KEGG" id="tim:GMBLW1_43120"/>
<name>A0A6C2YU13_9BACT</name>
<dbReference type="EMBL" id="LR593887">
    <property type="protein sequence ID" value="VTS07121.1"/>
    <property type="molecule type" value="Genomic_DNA"/>
</dbReference>
<dbReference type="EMBL" id="LR586016">
    <property type="protein sequence ID" value="VIP04881.1"/>
    <property type="molecule type" value="Genomic_DNA"/>
</dbReference>
<evidence type="ECO:0008006" key="3">
    <source>
        <dbReference type="Google" id="ProtNLM"/>
    </source>
</evidence>